<protein>
    <recommendedName>
        <fullName evidence="1">KANL3/Tex30 alpha/beta hydrolase-like domain-containing protein</fullName>
    </recommendedName>
</protein>
<dbReference type="PANTHER" id="PTHR13136">
    <property type="entry name" value="TESTIS DEVELOPMENT PROTEIN PRTD"/>
    <property type="match status" value="1"/>
</dbReference>
<evidence type="ECO:0000259" key="1">
    <source>
        <dbReference type="Pfam" id="PF20408"/>
    </source>
</evidence>
<dbReference type="Gene3D" id="3.40.50.1820">
    <property type="entry name" value="alpha/beta hydrolase"/>
    <property type="match status" value="1"/>
</dbReference>
<proteinExistence type="predicted"/>
<dbReference type="InterPro" id="IPR026555">
    <property type="entry name" value="NSL3/Tex30"/>
</dbReference>
<dbReference type="eggNOG" id="COG3571">
    <property type="taxonomic scope" value="Bacteria"/>
</dbReference>
<dbReference type="PATRIC" id="fig|1328313.3.peg.1142"/>
<sequence length="205" mass="23066">MTDVKLILAHGAGAGSQSEFMQSVCNKLTEFTKSEKNYQLEVILFDFPYMQQIHTTGKKRPPDKMPKLVEAFKQQVLHLGEDDIVFVAGKSMGARVALETILATDRNIRGAIALGYPFYPPGKPEKHRLELISKTTKPCLIVQGERDTFGNRDWVSQQAFSNNIKVNWLKAADHSLKPLKSSGVTHEQALDYACHTIIEFINEYV</sequence>
<dbReference type="InterPro" id="IPR029058">
    <property type="entry name" value="AB_hydrolase_fold"/>
</dbReference>
<gene>
    <name evidence="2" type="ORF">DS2_05535</name>
</gene>
<reference evidence="2 3" key="1">
    <citation type="journal article" date="2014" name="Genome Announc.">
        <title>Draft Genome Sequence of the Agar-Degrading Bacterium Catenovulum sp. Strain DS-2, Isolated from Intestines of Haliotis diversicolor.</title>
        <authorList>
            <person name="Shan D."/>
            <person name="Li X."/>
            <person name="Gu Z."/>
            <person name="Wei G."/>
            <person name="Gao Z."/>
            <person name="Shao Z."/>
        </authorList>
    </citation>
    <scope>NUCLEOTIDE SEQUENCE [LARGE SCALE GENOMIC DNA]</scope>
    <source>
        <strain evidence="2 3">DS-2</strain>
    </source>
</reference>
<dbReference type="STRING" id="1328313.DS2_05535"/>
<evidence type="ECO:0000313" key="2">
    <source>
        <dbReference type="EMBL" id="EWH11005.1"/>
    </source>
</evidence>
<dbReference type="AlphaFoldDB" id="W7R058"/>
<feature type="domain" description="KANL3/Tex30 alpha/beta hydrolase-like" evidence="1">
    <location>
        <begin position="4"/>
        <end position="202"/>
    </location>
</feature>
<comment type="caution">
    <text evidence="2">The sequence shown here is derived from an EMBL/GenBank/DDBJ whole genome shotgun (WGS) entry which is preliminary data.</text>
</comment>
<dbReference type="RefSeq" id="WP_035013680.1">
    <property type="nucleotide sequence ID" value="NZ_ARZY01000007.1"/>
</dbReference>
<dbReference type="EMBL" id="ARZY01000007">
    <property type="protein sequence ID" value="EWH11005.1"/>
    <property type="molecule type" value="Genomic_DNA"/>
</dbReference>
<keyword evidence="3" id="KW-1185">Reference proteome</keyword>
<dbReference type="SUPFAM" id="SSF53474">
    <property type="entry name" value="alpha/beta-Hydrolases"/>
    <property type="match status" value="1"/>
</dbReference>
<name>W7R058_9ALTE</name>
<organism evidence="2 3">
    <name type="scientific">Catenovulum agarivorans DS-2</name>
    <dbReference type="NCBI Taxonomy" id="1328313"/>
    <lineage>
        <taxon>Bacteria</taxon>
        <taxon>Pseudomonadati</taxon>
        <taxon>Pseudomonadota</taxon>
        <taxon>Gammaproteobacteria</taxon>
        <taxon>Alteromonadales</taxon>
        <taxon>Alteromonadaceae</taxon>
        <taxon>Catenovulum</taxon>
    </lineage>
</organism>
<dbReference type="InterPro" id="IPR046879">
    <property type="entry name" value="KANL3/Tex30_Abhydrolase"/>
</dbReference>
<dbReference type="PANTHER" id="PTHR13136:SF11">
    <property type="entry name" value="TESTIS-EXPRESSED PROTEIN 30"/>
    <property type="match status" value="1"/>
</dbReference>
<dbReference type="Pfam" id="PF20408">
    <property type="entry name" value="Abhydrolase_11"/>
    <property type="match status" value="1"/>
</dbReference>
<dbReference type="Proteomes" id="UP000019276">
    <property type="component" value="Unassembled WGS sequence"/>
</dbReference>
<evidence type="ECO:0000313" key="3">
    <source>
        <dbReference type="Proteomes" id="UP000019276"/>
    </source>
</evidence>
<accession>W7R058</accession>